<gene>
    <name evidence="1" type="ORF">ACFQ11_01700</name>
</gene>
<reference evidence="2" key="1">
    <citation type="journal article" date="2019" name="Int. J. Syst. Evol. Microbiol.">
        <title>The Global Catalogue of Microorganisms (GCM) 10K type strain sequencing project: providing services to taxonomists for standard genome sequencing and annotation.</title>
        <authorList>
            <consortium name="The Broad Institute Genomics Platform"/>
            <consortium name="The Broad Institute Genome Sequencing Center for Infectious Disease"/>
            <person name="Wu L."/>
            <person name="Ma J."/>
        </authorList>
    </citation>
    <scope>NUCLEOTIDE SEQUENCE [LARGE SCALE GENOMIC DNA]</scope>
    <source>
        <strain evidence="2">JCM 31202</strain>
    </source>
</reference>
<evidence type="ECO:0000313" key="2">
    <source>
        <dbReference type="Proteomes" id="UP001596972"/>
    </source>
</evidence>
<evidence type="ECO:0000313" key="1">
    <source>
        <dbReference type="EMBL" id="MFD0899108.1"/>
    </source>
</evidence>
<proteinExistence type="predicted"/>
<dbReference type="RefSeq" id="WP_378295930.1">
    <property type="nucleotide sequence ID" value="NZ_JBHTJA010000002.1"/>
</dbReference>
<protein>
    <recommendedName>
        <fullName evidence="3">DUF3303 domain-containing protein</fullName>
    </recommendedName>
</protein>
<sequence length="94" mass="10378">MLRARLDTQIANELIEDGTLPELMRSVMERLKPEAAYFHAHDGGRACTLVFDMQDSAQLPSIAEPFFLKLGAEVDVFPAMNVDDMQNGLAALPT</sequence>
<organism evidence="1 2">
    <name type="scientific">Actinomadura sediminis</name>
    <dbReference type="NCBI Taxonomy" id="1038904"/>
    <lineage>
        <taxon>Bacteria</taxon>
        <taxon>Bacillati</taxon>
        <taxon>Actinomycetota</taxon>
        <taxon>Actinomycetes</taxon>
        <taxon>Streptosporangiales</taxon>
        <taxon>Thermomonosporaceae</taxon>
        <taxon>Actinomadura</taxon>
    </lineage>
</organism>
<dbReference type="EMBL" id="JBHTJA010000002">
    <property type="protein sequence ID" value="MFD0899108.1"/>
    <property type="molecule type" value="Genomic_DNA"/>
</dbReference>
<dbReference type="Proteomes" id="UP001596972">
    <property type="component" value="Unassembled WGS sequence"/>
</dbReference>
<keyword evidence="2" id="KW-1185">Reference proteome</keyword>
<name>A0ABW3EFI4_9ACTN</name>
<accession>A0ABW3EFI4</accession>
<comment type="caution">
    <text evidence="1">The sequence shown here is derived from an EMBL/GenBank/DDBJ whole genome shotgun (WGS) entry which is preliminary data.</text>
</comment>
<evidence type="ECO:0008006" key="3">
    <source>
        <dbReference type="Google" id="ProtNLM"/>
    </source>
</evidence>